<dbReference type="Proteomes" id="UP000246702">
    <property type="component" value="Unassembled WGS sequence"/>
</dbReference>
<dbReference type="STRING" id="1450535.A0A317VCI5"/>
<evidence type="ECO:0000313" key="2">
    <source>
        <dbReference type="EMBL" id="PWY69600.1"/>
    </source>
</evidence>
<name>A0A317VCI5_9EURO</name>
<dbReference type="OrthoDB" id="2104739at2759"/>
<dbReference type="EMBL" id="MSFK01000041">
    <property type="protein sequence ID" value="PWY69600.1"/>
    <property type="molecule type" value="Genomic_DNA"/>
</dbReference>
<dbReference type="RefSeq" id="XP_025462428.1">
    <property type="nucleotide sequence ID" value="XM_025616019.1"/>
</dbReference>
<evidence type="ECO:0000313" key="3">
    <source>
        <dbReference type="Proteomes" id="UP000246702"/>
    </source>
</evidence>
<proteinExistence type="predicted"/>
<organism evidence="2 3">
    <name type="scientific">Aspergillus sclerotioniger CBS 115572</name>
    <dbReference type="NCBI Taxonomy" id="1450535"/>
    <lineage>
        <taxon>Eukaryota</taxon>
        <taxon>Fungi</taxon>
        <taxon>Dikarya</taxon>
        <taxon>Ascomycota</taxon>
        <taxon>Pezizomycotina</taxon>
        <taxon>Eurotiomycetes</taxon>
        <taxon>Eurotiomycetidae</taxon>
        <taxon>Eurotiales</taxon>
        <taxon>Aspergillaceae</taxon>
        <taxon>Aspergillus</taxon>
        <taxon>Aspergillus subgen. Circumdati</taxon>
    </lineage>
</organism>
<sequence>MANASPFSPSLLTEAPSDISGFGVSQVEMNRRLERYTTTSQADDTVEFLRIVFQQLPEDGTMNLAVDIYSCDTDETLRQLVRSFETGLLFPMKAFALEAAHIIPFALGAYRNSNERAQNCVIWANILRYFPSLRSRLGFISDEINRHENVMMLEAGIHREFGRFCLTLVPTSTENTYTVKTYQGFSTLYNIALPTNGRVVFISHDNRYQLPHPLLLQVHNAVAHILHMTGRGGKAEKLKREYDDSGLLAPEGGSDVESLLSLSTLGLLESAGDY</sequence>
<comment type="caution">
    <text evidence="2">The sequence shown here is derived from an EMBL/GenBank/DDBJ whole genome shotgun (WGS) entry which is preliminary data.</text>
</comment>
<evidence type="ECO:0000259" key="1">
    <source>
        <dbReference type="Pfam" id="PF13391"/>
    </source>
</evidence>
<reference evidence="2 3" key="1">
    <citation type="submission" date="2016-12" db="EMBL/GenBank/DDBJ databases">
        <title>The genomes of Aspergillus section Nigri reveals drivers in fungal speciation.</title>
        <authorList>
            <consortium name="DOE Joint Genome Institute"/>
            <person name="Vesth T.C."/>
            <person name="Nybo J."/>
            <person name="Theobald S."/>
            <person name="Brandl J."/>
            <person name="Frisvad J.C."/>
            <person name="Nielsen K.F."/>
            <person name="Lyhne E.K."/>
            <person name="Kogle M.E."/>
            <person name="Kuo A."/>
            <person name="Riley R."/>
            <person name="Clum A."/>
            <person name="Nolan M."/>
            <person name="Lipzen A."/>
            <person name="Salamov A."/>
            <person name="Henrissat B."/>
            <person name="Wiebenga A."/>
            <person name="De Vries R.P."/>
            <person name="Grigoriev I.V."/>
            <person name="Mortensen U.H."/>
            <person name="Andersen M.R."/>
            <person name="Baker S.E."/>
        </authorList>
    </citation>
    <scope>NUCLEOTIDE SEQUENCE [LARGE SCALE GENOMIC DNA]</scope>
    <source>
        <strain evidence="2 3">CBS 115572</strain>
    </source>
</reference>
<gene>
    <name evidence="2" type="ORF">BO94DRAFT_590387</name>
</gene>
<feature type="domain" description="HNH nuclease" evidence="1">
    <location>
        <begin position="94"/>
        <end position="168"/>
    </location>
</feature>
<dbReference type="GeneID" id="37118162"/>
<protein>
    <recommendedName>
        <fullName evidence="1">HNH nuclease domain-containing protein</fullName>
    </recommendedName>
</protein>
<keyword evidence="3" id="KW-1185">Reference proteome</keyword>
<dbReference type="InterPro" id="IPR003615">
    <property type="entry name" value="HNH_nuc"/>
</dbReference>
<dbReference type="AlphaFoldDB" id="A0A317VCI5"/>
<accession>A0A317VCI5</accession>
<dbReference type="Pfam" id="PF13391">
    <property type="entry name" value="HNH_2"/>
    <property type="match status" value="1"/>
</dbReference>